<dbReference type="OrthoDB" id="9771846at2"/>
<evidence type="ECO:0000256" key="3">
    <source>
        <dbReference type="ARBA" id="ARBA00022676"/>
    </source>
</evidence>
<feature type="region of interest" description="Disordered" evidence="5">
    <location>
        <begin position="1"/>
        <end position="37"/>
    </location>
</feature>
<accession>A0A1R4IG63</accession>
<evidence type="ECO:0000256" key="2">
    <source>
        <dbReference type="ARBA" id="ARBA00006739"/>
    </source>
</evidence>
<dbReference type="PANTHER" id="PTHR43179">
    <property type="entry name" value="RHAMNOSYLTRANSFERASE WBBL"/>
    <property type="match status" value="1"/>
</dbReference>
<dbReference type="AlphaFoldDB" id="A0A1R4IG63"/>
<keyword evidence="3" id="KW-0328">Glycosyltransferase</keyword>
<comment type="similarity">
    <text evidence="2">Belongs to the glycosyltransferase 2 family.</text>
</comment>
<evidence type="ECO:0000256" key="5">
    <source>
        <dbReference type="SAM" id="MobiDB-lite"/>
    </source>
</evidence>
<gene>
    <name evidence="7" type="ORF">FM119_01640</name>
</gene>
<feature type="domain" description="Glycosyltransferase 2-like" evidence="6">
    <location>
        <begin position="73"/>
        <end position="165"/>
    </location>
</feature>
<organism evidence="7 8">
    <name type="scientific">Mycetocola reblochoni REB411</name>
    <dbReference type="NCBI Taxonomy" id="1255698"/>
    <lineage>
        <taxon>Bacteria</taxon>
        <taxon>Bacillati</taxon>
        <taxon>Actinomycetota</taxon>
        <taxon>Actinomycetes</taxon>
        <taxon>Micrococcales</taxon>
        <taxon>Microbacteriaceae</taxon>
        <taxon>Mycetocola</taxon>
    </lineage>
</organism>
<dbReference type="CDD" id="cd04186">
    <property type="entry name" value="GT_2_like_c"/>
    <property type="match status" value="1"/>
</dbReference>
<evidence type="ECO:0000256" key="1">
    <source>
        <dbReference type="ARBA" id="ARBA00004776"/>
    </source>
</evidence>
<feature type="compositionally biased region" description="Low complexity" evidence="5">
    <location>
        <begin position="22"/>
        <end position="35"/>
    </location>
</feature>
<keyword evidence="8" id="KW-1185">Reference proteome</keyword>
<dbReference type="Gene3D" id="3.90.550.10">
    <property type="entry name" value="Spore Coat Polysaccharide Biosynthesis Protein SpsA, Chain A"/>
    <property type="match status" value="1"/>
</dbReference>
<comment type="pathway">
    <text evidence="1">Cell wall biogenesis; cell wall polysaccharide biosynthesis.</text>
</comment>
<dbReference type="Pfam" id="PF00535">
    <property type="entry name" value="Glycos_transf_2"/>
    <property type="match status" value="1"/>
</dbReference>
<dbReference type="InterPro" id="IPR029044">
    <property type="entry name" value="Nucleotide-diphossugar_trans"/>
</dbReference>
<reference evidence="8" key="1">
    <citation type="submission" date="2017-02" db="EMBL/GenBank/DDBJ databases">
        <authorList>
            <person name="Dridi B."/>
        </authorList>
    </citation>
    <scope>NUCLEOTIDE SEQUENCE [LARGE SCALE GENOMIC DNA]</scope>
    <source>
        <strain evidence="8">EB411</strain>
    </source>
</reference>
<evidence type="ECO:0000259" key="6">
    <source>
        <dbReference type="Pfam" id="PF00535"/>
    </source>
</evidence>
<dbReference type="RefSeq" id="WP_087135953.1">
    <property type="nucleotide sequence ID" value="NZ_FUKR01000007.1"/>
</dbReference>
<evidence type="ECO:0000256" key="4">
    <source>
        <dbReference type="ARBA" id="ARBA00022679"/>
    </source>
</evidence>
<dbReference type="GO" id="GO:0016757">
    <property type="term" value="F:glycosyltransferase activity"/>
    <property type="evidence" value="ECO:0007669"/>
    <property type="project" value="UniProtKB-KW"/>
</dbReference>
<dbReference type="SUPFAM" id="SSF53448">
    <property type="entry name" value="Nucleotide-diphospho-sugar transferases"/>
    <property type="match status" value="1"/>
</dbReference>
<proteinExistence type="inferred from homology"/>
<protein>
    <submittedName>
        <fullName evidence="7">Putative glycosyltransferase</fullName>
    </submittedName>
</protein>
<dbReference type="InterPro" id="IPR001173">
    <property type="entry name" value="Glyco_trans_2-like"/>
</dbReference>
<evidence type="ECO:0000313" key="7">
    <source>
        <dbReference type="EMBL" id="SJN18807.1"/>
    </source>
</evidence>
<sequence length="341" mass="36813">MTNDATSRSDPAGPGRSRPEVTSAAAEWAPTATRAPLTDRQPAAGAVVVVNYGSSALLKSMLAPLGEGFDGLVVVVDNDSGSAERSAVTALGHRHGWEVVALPDNRGFGAGVNRGVARARELGACEFLILNPDARLDPDDCARLLGRVREADSLLLSPRIVRDDGRVWFDGSVLDLADGRVGSRHRTTPGAVVAPWLSGACLAVDDALWGRLGGFDEDYFLYWEDVDLSWRARGLGAELRVAEDITAVHLVGATQQASGKSALYYRCNARNRSLFALKNLSATQRADWAAHTGQVVREIMLRGGRRQFVRDPRRLLTWMRAWRDARAVDRAASAGQVPPLP</sequence>
<dbReference type="PANTHER" id="PTHR43179:SF12">
    <property type="entry name" value="GALACTOFURANOSYLTRANSFERASE GLFT2"/>
    <property type="match status" value="1"/>
</dbReference>
<evidence type="ECO:0000313" key="8">
    <source>
        <dbReference type="Proteomes" id="UP000196778"/>
    </source>
</evidence>
<keyword evidence="4 7" id="KW-0808">Transferase</keyword>
<dbReference type="Proteomes" id="UP000196778">
    <property type="component" value="Unassembled WGS sequence"/>
</dbReference>
<dbReference type="EMBL" id="FUKR01000007">
    <property type="protein sequence ID" value="SJN18807.1"/>
    <property type="molecule type" value="Genomic_DNA"/>
</dbReference>
<name>A0A1R4IG63_9MICO</name>